<dbReference type="KEGG" id="mend:L6E24_11030"/>
<organism evidence="1 2">
    <name type="scientific">Methanoplanus endosymbiosus</name>
    <dbReference type="NCBI Taxonomy" id="33865"/>
    <lineage>
        <taxon>Archaea</taxon>
        <taxon>Methanobacteriati</taxon>
        <taxon>Methanobacteriota</taxon>
        <taxon>Stenosarchaea group</taxon>
        <taxon>Methanomicrobia</taxon>
        <taxon>Methanomicrobiales</taxon>
        <taxon>Methanomicrobiaceae</taxon>
        <taxon>Methanoplanus</taxon>
    </lineage>
</organism>
<dbReference type="InterPro" id="IPR011335">
    <property type="entry name" value="Restrct_endonuc-II-like"/>
</dbReference>
<dbReference type="InterPro" id="IPR015277">
    <property type="entry name" value="Restrct_endonuc_II_AvaI/BsoBI"/>
</dbReference>
<dbReference type="Gene3D" id="1.10.238.90">
    <property type="entry name" value="Restriction endonuclease BsobI, helical domain"/>
    <property type="match status" value="1"/>
</dbReference>
<dbReference type="EMBL" id="CP096115">
    <property type="protein sequence ID" value="UUX93887.1"/>
    <property type="molecule type" value="Genomic_DNA"/>
</dbReference>
<dbReference type="Pfam" id="PF09194">
    <property type="entry name" value="Endonuc-BsobI"/>
    <property type="match status" value="1"/>
</dbReference>
<evidence type="ECO:0000313" key="2">
    <source>
        <dbReference type="Proteomes" id="UP001060368"/>
    </source>
</evidence>
<dbReference type="GO" id="GO:0009307">
    <property type="term" value="P:DNA restriction-modification system"/>
    <property type="evidence" value="ECO:0007669"/>
    <property type="project" value="InterPro"/>
</dbReference>
<keyword evidence="2" id="KW-1185">Reference proteome</keyword>
<dbReference type="AlphaFoldDB" id="A0A9E7PR72"/>
<name>A0A9E7PR72_9EURY</name>
<dbReference type="GO" id="GO:0003677">
    <property type="term" value="F:DNA binding"/>
    <property type="evidence" value="ECO:0007669"/>
    <property type="project" value="InterPro"/>
</dbReference>
<dbReference type="Proteomes" id="UP001060368">
    <property type="component" value="Chromosome"/>
</dbReference>
<evidence type="ECO:0000313" key="1">
    <source>
        <dbReference type="EMBL" id="UUX93887.1"/>
    </source>
</evidence>
<reference evidence="1" key="1">
    <citation type="submission" date="2022-04" db="EMBL/GenBank/DDBJ databases">
        <title>Complete genome of Methanoplanus endosymbiosus DSM 3599.</title>
        <authorList>
            <person name="Chen S.-C."/>
            <person name="You Y.-T."/>
            <person name="Zhou Y.-Z."/>
            <person name="Lai M.-C."/>
        </authorList>
    </citation>
    <scope>NUCLEOTIDE SEQUENCE</scope>
    <source>
        <strain evidence="1">DSM 3599</strain>
    </source>
</reference>
<dbReference type="SUPFAM" id="SSF52980">
    <property type="entry name" value="Restriction endonuclease-like"/>
    <property type="match status" value="1"/>
</dbReference>
<gene>
    <name evidence="1" type="ORF">L6E24_11030</name>
</gene>
<sequence length="278" mass="31673">MKNEARKADSPQDLVRLKEIYPALLKASMISAKAEKYFDEINSKEAINMLINEYLEPKGDNFADELTYRYLLSEGDSFGGHMRNVIGNMSEWNLKSMLISAFELYEIDYHYYHNNKWNPPDSQSDIYRKAKGFAWSKDDSGRTLMFNINVPFLEGNGKNVDVCLYNCHHKNFSFRGKKDNPPTNSEKELYLCLGELKGGIDPAGSDEHWKTANEAISRIRKAFSDQKKRPAIFFAGAAIVETVAKQMWSQLESGELTNAANITNKDHLSSLCSWIISL</sequence>
<proteinExistence type="predicted"/>
<accession>A0A9E7PR72</accession>
<dbReference type="Gene3D" id="3.40.91.10">
    <property type="match status" value="1"/>
</dbReference>
<protein>
    <recommendedName>
        <fullName evidence="3">Restriction endonuclease</fullName>
    </recommendedName>
</protein>
<evidence type="ECO:0008006" key="3">
    <source>
        <dbReference type="Google" id="ProtNLM"/>
    </source>
</evidence>
<dbReference type="REBASE" id="651314">
    <property type="entry name" value="Men3599ORF11035P"/>
</dbReference>
<dbReference type="InterPro" id="IPR043091">
    <property type="entry name" value="Restr_endonucII_AvaI/BsoBI_hel"/>
</dbReference>
<dbReference type="GO" id="GO:0009036">
    <property type="term" value="F:type II site-specific deoxyribonuclease activity"/>
    <property type="evidence" value="ECO:0007669"/>
    <property type="project" value="InterPro"/>
</dbReference>